<name>T1PJ15_MUSDO</name>
<evidence type="ECO:0000256" key="1">
    <source>
        <dbReference type="SAM" id="MobiDB-lite"/>
    </source>
</evidence>
<feature type="region of interest" description="Disordered" evidence="1">
    <location>
        <begin position="379"/>
        <end position="478"/>
    </location>
</feature>
<evidence type="ECO:0000313" key="2">
    <source>
        <dbReference type="EMBL" id="AFP63385.1"/>
    </source>
</evidence>
<feature type="compositionally biased region" description="Low complexity" evidence="1">
    <location>
        <begin position="244"/>
        <end position="261"/>
    </location>
</feature>
<proteinExistence type="evidence at transcript level"/>
<dbReference type="VEuPathDB" id="VectorBase:MDOA005475"/>
<feature type="region of interest" description="Disordered" evidence="1">
    <location>
        <begin position="153"/>
        <end position="207"/>
    </location>
</feature>
<reference evidence="2" key="1">
    <citation type="submission" date="2012-08" db="EMBL/GenBank/DDBJ databases">
        <title>Transcriptome of adult Musca domestica launches a platform for comparative house fly gene expression and characterization of differential gene expression among resistant and susceptible house flies.</title>
        <authorList>
            <person name="Liu N."/>
            <person name="Zhang L."/>
            <person name="Li M."/>
            <person name="Reid W."/>
        </authorList>
    </citation>
    <scope>NUCLEOTIDE SEQUENCE</scope>
    <source>
        <strain evidence="2">ALHF</strain>
        <tissue evidence="2">Whole body</tissue>
    </source>
</reference>
<feature type="region of interest" description="Disordered" evidence="1">
    <location>
        <begin position="242"/>
        <end position="261"/>
    </location>
</feature>
<dbReference type="VEuPathDB" id="VectorBase:MDOMA2_018014"/>
<feature type="compositionally biased region" description="Low complexity" evidence="1">
    <location>
        <begin position="427"/>
        <end position="439"/>
    </location>
</feature>
<protein>
    <submittedName>
        <fullName evidence="2">Silk protein</fullName>
    </submittedName>
</protein>
<dbReference type="EMBL" id="KA648756">
    <property type="protein sequence ID" value="AFP63385.1"/>
    <property type="molecule type" value="mRNA"/>
</dbReference>
<sequence length="478" mass="53634">MFLYRSSARPTQTDVVEALASAKNIAVIDAPSQNTPDIFVGPAGMPTPGGFTKFDLPYLSQLQSGGQDINDIPYFVAPLSYRTPGGFHKILLPEPHVGSIVVNLAKQRPPTSAQPQQTNVYYQPQLQDVPATTQRPQTTTQANVYYQPQLQEVQTSTHRPRQRVKGNANRGNKYSYYLDQDAIQEVSSPQITQKERPKKKRPQTSVKVEQNGFNQQLSNPYAQFNPIPNQITGDDYYKVATKPSTTSSTSTTTTTTSTTSTTAAPQTYFTYNTQAQVEFPGSSGHLYHNVNQPAPQEENPRLTTRPTLGATTAEEEYRMKQYYKQQDAIRNRPKLVAQTNSPYDQVQYTPVSLEYEVSPKTTTVKPRITFFSPTVGPATEEDFNTLPPRQQVANNNNNNLPANHRPSYVQNEITDSPVEYEPNPYQLPSELPSLTPSLPGLVNNLKDMKQQQQQQQLHHHQEQPHQSQSTGKLHQHHS</sequence>
<dbReference type="AlphaFoldDB" id="T1PJ15"/>
<organism evidence="2">
    <name type="scientific">Musca domestica</name>
    <name type="common">House fly</name>
    <dbReference type="NCBI Taxonomy" id="7370"/>
    <lineage>
        <taxon>Eukaryota</taxon>
        <taxon>Metazoa</taxon>
        <taxon>Ecdysozoa</taxon>
        <taxon>Arthropoda</taxon>
        <taxon>Hexapoda</taxon>
        <taxon>Insecta</taxon>
        <taxon>Pterygota</taxon>
        <taxon>Neoptera</taxon>
        <taxon>Endopterygota</taxon>
        <taxon>Diptera</taxon>
        <taxon>Brachycera</taxon>
        <taxon>Muscomorpha</taxon>
        <taxon>Muscoidea</taxon>
        <taxon>Muscidae</taxon>
        <taxon>Musca</taxon>
    </lineage>
</organism>
<accession>T1PJ15</accession>